<dbReference type="AlphaFoldDB" id="F0VC01"/>
<accession>F0VC01</accession>
<organism evidence="2 4">
    <name type="scientific">Neospora caninum (strain Liverpool)</name>
    <dbReference type="NCBI Taxonomy" id="572307"/>
    <lineage>
        <taxon>Eukaryota</taxon>
        <taxon>Sar</taxon>
        <taxon>Alveolata</taxon>
        <taxon>Apicomplexa</taxon>
        <taxon>Conoidasida</taxon>
        <taxon>Coccidia</taxon>
        <taxon>Eucoccidiorida</taxon>
        <taxon>Eimeriorina</taxon>
        <taxon>Sarcocystidae</taxon>
        <taxon>Neospora</taxon>
    </lineage>
</organism>
<keyword evidence="4" id="KW-1185">Reference proteome</keyword>
<proteinExistence type="predicted"/>
<reference evidence="2" key="1">
    <citation type="submission" date="2011-02" db="EMBL/GenBank/DDBJ databases">
        <authorList>
            <person name="Aslett M."/>
        </authorList>
    </citation>
    <scope>NUCLEOTIDE SEQUENCE</scope>
    <source>
        <strain evidence="2">Liverpool</strain>
    </source>
</reference>
<evidence type="ECO:0000256" key="1">
    <source>
        <dbReference type="SAM" id="SignalP"/>
    </source>
</evidence>
<dbReference type="OrthoDB" id="10311106at2759"/>
<dbReference type="EMBL" id="FR823385">
    <property type="protein sequence ID" value="CBZ51135.1"/>
    <property type="molecule type" value="Genomic_DNA"/>
</dbReference>
<evidence type="ECO:0000313" key="4">
    <source>
        <dbReference type="Proteomes" id="UP000007494"/>
    </source>
</evidence>
<dbReference type="Proteomes" id="UP000007494">
    <property type="component" value="Chromosome IX"/>
</dbReference>
<feature type="chain" id="PRO_5007655015" evidence="1">
    <location>
        <begin position="22"/>
        <end position="105"/>
    </location>
</feature>
<reference evidence="3" key="4">
    <citation type="journal article" date="2015" name="PLoS ONE">
        <title>Comprehensive Evaluation of Toxoplasma gondii VEG and Neospora caninum LIV Genomes with Tachyzoite Stage Transcriptome and Proteome Defines Novel Transcript Features.</title>
        <authorList>
            <person name="Ramaprasad A."/>
            <person name="Mourier T."/>
            <person name="Naeem R."/>
            <person name="Malas T.B."/>
            <person name="Moussa E."/>
            <person name="Panigrahi A."/>
            <person name="Vermont S.J."/>
            <person name="Otto T.D."/>
            <person name="Wastling J."/>
            <person name="Pain A."/>
        </authorList>
    </citation>
    <scope>NUCLEOTIDE SEQUENCE</scope>
    <source>
        <strain evidence="3">Liverpool</strain>
    </source>
</reference>
<reference evidence="2" key="2">
    <citation type="submission" date="2011-03" db="EMBL/GenBank/DDBJ databases">
        <title>Comparative genomics and transcriptomics of Neospora caninum and Toxoplasma gondii.</title>
        <authorList>
            <person name="Reid A.J."/>
            <person name="Sohal A."/>
            <person name="Harris D."/>
            <person name="Quail M."/>
            <person name="Sanders M."/>
            <person name="Berriman M."/>
            <person name="Wastling J.M."/>
            <person name="Pain A."/>
        </authorList>
    </citation>
    <scope>NUCLEOTIDE SEQUENCE</scope>
    <source>
        <strain evidence="2">Liverpool</strain>
    </source>
</reference>
<evidence type="ECO:0000313" key="2">
    <source>
        <dbReference type="EMBL" id="CBZ51135.1"/>
    </source>
</evidence>
<dbReference type="EMBL" id="LN714484">
    <property type="protein sequence ID" value="CEL68443.1"/>
    <property type="molecule type" value="Genomic_DNA"/>
</dbReference>
<reference evidence="4" key="3">
    <citation type="journal article" date="2012" name="PLoS Pathog.">
        <title>Comparative genomics of the apicomplexan parasites Toxoplasma gondii and Neospora caninum: Coccidia differing in host range and transmission strategy.</title>
        <authorList>
            <person name="Reid A.J."/>
            <person name="Vermont S.J."/>
            <person name="Cotton J.A."/>
            <person name="Harris D."/>
            <person name="Hill-Cawthorne G.A."/>
            <person name="Konen-Waisman S."/>
            <person name="Latham S.M."/>
            <person name="Mourier T."/>
            <person name="Norton R."/>
            <person name="Quail M.A."/>
            <person name="Sanders M."/>
            <person name="Shanmugam D."/>
            <person name="Sohal A."/>
            <person name="Wasmuth J.D."/>
            <person name="Brunk B."/>
            <person name="Grigg M.E."/>
            <person name="Howard J.C."/>
            <person name="Parkinson J."/>
            <person name="Roos D.S."/>
            <person name="Trees A.J."/>
            <person name="Berriman M."/>
            <person name="Pain A."/>
            <person name="Wastling J.M."/>
        </authorList>
    </citation>
    <scope>NUCLEOTIDE SEQUENCE [LARGE SCALE GENOMIC DNA]</scope>
    <source>
        <strain evidence="4">Liverpool</strain>
    </source>
</reference>
<keyword evidence="1" id="KW-0732">Signal</keyword>
<gene>
    <name evidence="3" type="ORF">BN1204_042100</name>
    <name evidence="2" type="ORF">NCLIV_042100</name>
</gene>
<name>F0VC01_NEOCL</name>
<dbReference type="GeneID" id="13440121"/>
<dbReference type="InParanoid" id="F0VC01"/>
<dbReference type="RefSeq" id="XP_003881168.1">
    <property type="nucleotide sequence ID" value="XM_003881119.1"/>
</dbReference>
<dbReference type="VEuPathDB" id="ToxoDB:NCLIV_042100"/>
<evidence type="ECO:0000313" key="3">
    <source>
        <dbReference type="EMBL" id="CEL68443.1"/>
    </source>
</evidence>
<protein>
    <submittedName>
        <fullName evidence="2">Uncharacterized protein</fullName>
    </submittedName>
</protein>
<feature type="signal peptide" evidence="1">
    <location>
        <begin position="1"/>
        <end position="21"/>
    </location>
</feature>
<sequence>MNAGSRLIFVIVALTAGLAAAAGVNGMKTKNGDVATQLIKKPFPGLTLEVQPEDDDDDDALFPDELGTSYEGALRSMTSLSPEEMTAAEVSSLHFYASFAVQTHS</sequence>
<dbReference type="eggNOG" id="ENOG502R0KU">
    <property type="taxonomic scope" value="Eukaryota"/>
</dbReference>